<evidence type="ECO:0000313" key="9">
    <source>
        <dbReference type="Proteomes" id="UP000192343"/>
    </source>
</evidence>
<dbReference type="PRINTS" id="PR00368">
    <property type="entry name" value="FADPNR"/>
</dbReference>
<dbReference type="Pfam" id="PF02852">
    <property type="entry name" value="Pyr_redox_dim"/>
    <property type="match status" value="1"/>
</dbReference>
<name>A0A1Y1S0V2_9SPIO</name>
<dbReference type="InterPro" id="IPR004099">
    <property type="entry name" value="Pyr_nucl-diS_OxRdtase_dimer"/>
</dbReference>
<dbReference type="EMBL" id="MWQY01000004">
    <property type="protein sequence ID" value="ORC36964.1"/>
    <property type="molecule type" value="Genomic_DNA"/>
</dbReference>
<accession>A0A1Y1S0V2</accession>
<keyword evidence="5" id="KW-0274">FAD</keyword>
<dbReference type="Proteomes" id="UP000192343">
    <property type="component" value="Unassembled WGS sequence"/>
</dbReference>
<dbReference type="InterPro" id="IPR050260">
    <property type="entry name" value="FAD-bd_OxRdtase"/>
</dbReference>
<evidence type="ECO:0000256" key="2">
    <source>
        <dbReference type="ARBA" id="ARBA00006442"/>
    </source>
</evidence>
<dbReference type="InterPro" id="IPR016156">
    <property type="entry name" value="FAD/NAD-linked_Rdtase_dimer_sf"/>
</dbReference>
<dbReference type="InterPro" id="IPR023753">
    <property type="entry name" value="FAD/NAD-binding_dom"/>
</dbReference>
<dbReference type="InterPro" id="IPR036188">
    <property type="entry name" value="FAD/NAD-bd_sf"/>
</dbReference>
<reference evidence="8 9" key="1">
    <citation type="submission" date="2017-03" db="EMBL/GenBank/DDBJ databases">
        <title>Draft Genome sequence of Marispirochaeta sp. strain JC444.</title>
        <authorList>
            <person name="Shivani Y."/>
            <person name="Subhash Y."/>
            <person name="Sasikala C."/>
            <person name="Ramana C."/>
        </authorList>
    </citation>
    <scope>NUCLEOTIDE SEQUENCE [LARGE SCALE GENOMIC DNA]</scope>
    <source>
        <strain evidence="8 9">JC444</strain>
    </source>
</reference>
<dbReference type="OrthoDB" id="9802028at2"/>
<comment type="similarity">
    <text evidence="3">Belongs to the class-III pyridine nucleotide-disulfide oxidoreductase family.</text>
</comment>
<evidence type="ECO:0000259" key="6">
    <source>
        <dbReference type="Pfam" id="PF02852"/>
    </source>
</evidence>
<dbReference type="PANTHER" id="PTHR43429">
    <property type="entry name" value="PYRIDINE NUCLEOTIDE-DISULFIDE OXIDOREDUCTASE DOMAIN-CONTAINING"/>
    <property type="match status" value="1"/>
</dbReference>
<evidence type="ECO:0000256" key="4">
    <source>
        <dbReference type="ARBA" id="ARBA00022630"/>
    </source>
</evidence>
<keyword evidence="9" id="KW-1185">Reference proteome</keyword>
<dbReference type="SUPFAM" id="SSF55424">
    <property type="entry name" value="FAD/NAD-linked reductases, dimerisation (C-terminal) domain"/>
    <property type="match status" value="1"/>
</dbReference>
<dbReference type="RefSeq" id="WP_083048845.1">
    <property type="nucleotide sequence ID" value="NZ_MWQY01000004.1"/>
</dbReference>
<feature type="domain" description="Pyridine nucleotide-disulphide oxidoreductase dimerisation" evidence="6">
    <location>
        <begin position="331"/>
        <end position="414"/>
    </location>
</feature>
<evidence type="ECO:0000313" key="8">
    <source>
        <dbReference type="EMBL" id="ORC36964.1"/>
    </source>
</evidence>
<dbReference type="SUPFAM" id="SSF51905">
    <property type="entry name" value="FAD/NAD(P)-binding domain"/>
    <property type="match status" value="1"/>
</dbReference>
<dbReference type="AlphaFoldDB" id="A0A1Y1S0V2"/>
<comment type="cofactor">
    <cofactor evidence="1">
        <name>FAD</name>
        <dbReference type="ChEBI" id="CHEBI:57692"/>
    </cofactor>
</comment>
<gene>
    <name evidence="8" type="ORF">B4O97_04890</name>
</gene>
<evidence type="ECO:0000256" key="3">
    <source>
        <dbReference type="ARBA" id="ARBA00009130"/>
    </source>
</evidence>
<sequence length="458" mass="49014">MTNEHFELLVIGGGPAAITMAKELGSRVRMGVIRREAHSMIYCAMPYAVEGLLQPEKTLKADTLVTETGAQLIRDTVTDVDFEKKSVTTQAGNSYTWDKLVIATGAEPVLPPLKGHELEGVSTFKKEEDMFKVASMVEEGMENAVVIGAGAIGVELAQALAARGVDTVLADMADSVLPNLADPEMTAPAAEELQRLGIRLKLGRKALELRAREDKPALIGGVVFDDGSIEKADLVVFAVGMRPEVSLFEGSGLEIARDGIIVDSRMRTSIEDVYAVGDCVSFTSAITGEPAGGKLATNAVPMGRILAANLKGEDREYPGFINGAATKAGELFIGGTGMKEEEAKGHFQVLCGYSEFTTTFPIMPGAKKARLKLLADRESGRIIGGQIVSGQPVTDKVDQISMAIQFGLKVEDLLNFSYSSQPWQSFYPAHNLLVKAAEELSIQLSGPDRKPAVLVEAR</sequence>
<feature type="domain" description="FAD/NAD(P)-binding" evidence="7">
    <location>
        <begin position="7"/>
        <end position="303"/>
    </location>
</feature>
<dbReference type="Pfam" id="PF07992">
    <property type="entry name" value="Pyr_redox_2"/>
    <property type="match status" value="1"/>
</dbReference>
<organism evidence="8 9">
    <name type="scientific">Marispirochaeta aestuarii</name>
    <dbReference type="NCBI Taxonomy" id="1963862"/>
    <lineage>
        <taxon>Bacteria</taxon>
        <taxon>Pseudomonadati</taxon>
        <taxon>Spirochaetota</taxon>
        <taxon>Spirochaetia</taxon>
        <taxon>Spirochaetales</taxon>
        <taxon>Spirochaetaceae</taxon>
        <taxon>Marispirochaeta</taxon>
    </lineage>
</organism>
<dbReference type="Gene3D" id="3.50.50.60">
    <property type="entry name" value="FAD/NAD(P)-binding domain"/>
    <property type="match status" value="2"/>
</dbReference>
<evidence type="ECO:0000256" key="1">
    <source>
        <dbReference type="ARBA" id="ARBA00001974"/>
    </source>
</evidence>
<evidence type="ECO:0000259" key="7">
    <source>
        <dbReference type="Pfam" id="PF07992"/>
    </source>
</evidence>
<dbReference type="STRING" id="1963862.B4O97_04890"/>
<dbReference type="PRINTS" id="PR00469">
    <property type="entry name" value="PNDRDTASEII"/>
</dbReference>
<evidence type="ECO:0000256" key="5">
    <source>
        <dbReference type="ARBA" id="ARBA00022827"/>
    </source>
</evidence>
<dbReference type="PANTHER" id="PTHR43429:SF3">
    <property type="entry name" value="NITRITE REDUCTASE [NAD(P)H]"/>
    <property type="match status" value="1"/>
</dbReference>
<protein>
    <submittedName>
        <fullName evidence="8">FAD-dependent pyridine nucleotide-disulfide oxidoreductase</fullName>
    </submittedName>
</protein>
<comment type="caution">
    <text evidence="8">The sequence shown here is derived from an EMBL/GenBank/DDBJ whole genome shotgun (WGS) entry which is preliminary data.</text>
</comment>
<comment type="similarity">
    <text evidence="2">Belongs to the FAD-dependent oxidoreductase family.</text>
</comment>
<proteinExistence type="inferred from homology"/>
<keyword evidence="4" id="KW-0285">Flavoprotein</keyword>
<dbReference type="GO" id="GO:0016491">
    <property type="term" value="F:oxidoreductase activity"/>
    <property type="evidence" value="ECO:0007669"/>
    <property type="project" value="InterPro"/>
</dbReference>